<dbReference type="OrthoDB" id="2436979at2"/>
<sequence length="189" mass="22112">MLKTNMEKLLKRNEPLFAEEIEYAEKQGLIEEGAMTKRNSAERFKDAYIELSDKETEQTVSKGGADLVQQPVSYLKKNLNEFLYVESQWFELVDADAVVLEVDDVFRNYQALLGIKIQKKYGERLNQLLQEKFGFAKKDYSLMFDGGEGIWNFNFSLEALKDFNEERTISETLNLVYRFLFDLAQEVER</sequence>
<dbReference type="RefSeq" id="WP_118919000.1">
    <property type="nucleotide sequence ID" value="NZ_QWEG01000001.1"/>
</dbReference>
<evidence type="ECO:0000313" key="1">
    <source>
        <dbReference type="EMBL" id="RHW43391.1"/>
    </source>
</evidence>
<comment type="caution">
    <text evidence="1">The sequence shown here is derived from an EMBL/GenBank/DDBJ whole genome shotgun (WGS) entry which is preliminary data.</text>
</comment>
<keyword evidence="2" id="KW-1185">Reference proteome</keyword>
<protein>
    <submittedName>
        <fullName evidence="1">Branched-chain amino acid aminotransferase</fullName>
    </submittedName>
</protein>
<evidence type="ECO:0000313" key="2">
    <source>
        <dbReference type="Proteomes" id="UP000284416"/>
    </source>
</evidence>
<dbReference type="GO" id="GO:0008483">
    <property type="term" value="F:transaminase activity"/>
    <property type="evidence" value="ECO:0007669"/>
    <property type="project" value="UniProtKB-KW"/>
</dbReference>
<proteinExistence type="predicted"/>
<keyword evidence="1" id="KW-0808">Transferase</keyword>
<dbReference type="Proteomes" id="UP000284416">
    <property type="component" value="Unassembled WGS sequence"/>
</dbReference>
<name>A0A417Z0E2_9BACI</name>
<reference evidence="1 2" key="1">
    <citation type="journal article" date="2017" name="Int. J. Syst. Evol. Microbiol.">
        <title>Bacillus notoginsengisoli sp. nov., a novel bacterium isolated from the rhizosphere of Panax notoginseng.</title>
        <authorList>
            <person name="Zhang M.Y."/>
            <person name="Cheng J."/>
            <person name="Cai Y."/>
            <person name="Zhang T.Y."/>
            <person name="Wu Y.Y."/>
            <person name="Manikprabhu D."/>
            <person name="Li W.J."/>
            <person name="Zhang Y.X."/>
        </authorList>
    </citation>
    <scope>NUCLEOTIDE SEQUENCE [LARGE SCALE GENOMIC DNA]</scope>
    <source>
        <strain evidence="1 2">JCM 30743</strain>
    </source>
</reference>
<keyword evidence="1" id="KW-0032">Aminotransferase</keyword>
<accession>A0A417Z0E2</accession>
<gene>
    <name evidence="1" type="ORF">D1B31_01645</name>
</gene>
<organism evidence="1 2">
    <name type="scientific">Neobacillus notoginsengisoli</name>
    <dbReference type="NCBI Taxonomy" id="1578198"/>
    <lineage>
        <taxon>Bacteria</taxon>
        <taxon>Bacillati</taxon>
        <taxon>Bacillota</taxon>
        <taxon>Bacilli</taxon>
        <taxon>Bacillales</taxon>
        <taxon>Bacillaceae</taxon>
        <taxon>Neobacillus</taxon>
    </lineage>
</organism>
<dbReference type="EMBL" id="QWEG01000001">
    <property type="protein sequence ID" value="RHW43391.1"/>
    <property type="molecule type" value="Genomic_DNA"/>
</dbReference>
<dbReference type="AlphaFoldDB" id="A0A417Z0E2"/>